<keyword evidence="1" id="KW-1133">Transmembrane helix</keyword>
<evidence type="ECO:0000256" key="1">
    <source>
        <dbReference type="SAM" id="Phobius"/>
    </source>
</evidence>
<keyword evidence="1" id="KW-0812">Transmembrane</keyword>
<organism evidence="2 3">
    <name type="scientific">candidate division WOR-1 bacterium DG_54_3</name>
    <dbReference type="NCBI Taxonomy" id="1703775"/>
    <lineage>
        <taxon>Bacteria</taxon>
        <taxon>Bacillati</taxon>
        <taxon>Saganbacteria</taxon>
    </lineage>
</organism>
<sequence length="157" mass="18139">MDPIIQIIIAIASIVSTAMLAYIAWLGYRHNKKVKLSSIYTALVQQANIVNSEIGQYGIGGPYTTLLNIPKNEYQEFGYYATIFFHHLRLLSIVYQNGINQKLLIMQDVDRYISWAKTVLKPWINSNTHLSKLLDKVISQKDLYGENFLEWLKKLMK</sequence>
<protein>
    <recommendedName>
        <fullName evidence="4">DUF4760 domain-containing protein</fullName>
    </recommendedName>
</protein>
<dbReference type="Proteomes" id="UP000051861">
    <property type="component" value="Unassembled WGS sequence"/>
</dbReference>
<accession>A0A0S7Y2G1</accession>
<dbReference type="AlphaFoldDB" id="A0A0S7Y2G1"/>
<evidence type="ECO:0000313" key="2">
    <source>
        <dbReference type="EMBL" id="KPJ68788.1"/>
    </source>
</evidence>
<dbReference type="EMBL" id="LIZX01000040">
    <property type="protein sequence ID" value="KPJ68788.1"/>
    <property type="molecule type" value="Genomic_DNA"/>
</dbReference>
<evidence type="ECO:0008006" key="4">
    <source>
        <dbReference type="Google" id="ProtNLM"/>
    </source>
</evidence>
<keyword evidence="1" id="KW-0472">Membrane</keyword>
<feature type="transmembrane region" description="Helical" evidence="1">
    <location>
        <begin position="6"/>
        <end position="28"/>
    </location>
</feature>
<gene>
    <name evidence="2" type="ORF">AMJ44_05510</name>
</gene>
<name>A0A0S7Y2G1_UNCSA</name>
<reference evidence="2 3" key="1">
    <citation type="journal article" date="2015" name="Microbiome">
        <title>Genomic resolution of linkages in carbon, nitrogen, and sulfur cycling among widespread estuary sediment bacteria.</title>
        <authorList>
            <person name="Baker B.J."/>
            <person name="Lazar C.S."/>
            <person name="Teske A.P."/>
            <person name="Dick G.J."/>
        </authorList>
    </citation>
    <scope>NUCLEOTIDE SEQUENCE [LARGE SCALE GENOMIC DNA]</scope>
    <source>
        <strain evidence="2">DG_54_3</strain>
    </source>
</reference>
<evidence type="ECO:0000313" key="3">
    <source>
        <dbReference type="Proteomes" id="UP000051861"/>
    </source>
</evidence>
<proteinExistence type="predicted"/>
<comment type="caution">
    <text evidence="2">The sequence shown here is derived from an EMBL/GenBank/DDBJ whole genome shotgun (WGS) entry which is preliminary data.</text>
</comment>